<proteinExistence type="predicted"/>
<name>A0ACC2PCS8_9HYME</name>
<dbReference type="EMBL" id="CM056742">
    <property type="protein sequence ID" value="KAJ8681230.1"/>
    <property type="molecule type" value="Genomic_DNA"/>
</dbReference>
<evidence type="ECO:0000313" key="1">
    <source>
        <dbReference type="EMBL" id="KAJ8681230.1"/>
    </source>
</evidence>
<sequence>MDDVCQLAELAEEQAVEQGNSNNEIESSQVSLDLEDDDIEIEHHNDIKLEKVPYTDNLFQHKFEFNRNFYKSIVGFKGIILERLRNETKTVIRVSKKKRHVVITGSVQKRIYHARRKIDQLIENSKKKSKYTHFISIPANTYEIRQNFMKFRESIMSVGEVERTGFCEGMFQKPEKLHLTICMLHLVEETDQEKAIECLCHCKTKIIDPIIQKKGPIVIEFKGLKTMESDPTKARVLYMQVHEESGFLQRISDAISDHFIQQGLSRNDHDGVKLHLTVANSFYMTRKKIENVKKHFDASTMLRDHEETHLGKIELSTFHLSNLFAKSRDGYFESVSRIKL</sequence>
<protein>
    <submittedName>
        <fullName evidence="1">Uncharacterized protein</fullName>
    </submittedName>
</protein>
<evidence type="ECO:0000313" key="2">
    <source>
        <dbReference type="Proteomes" id="UP001239111"/>
    </source>
</evidence>
<comment type="caution">
    <text evidence="1">The sequence shown here is derived from an EMBL/GenBank/DDBJ whole genome shotgun (WGS) entry which is preliminary data.</text>
</comment>
<reference evidence="1" key="1">
    <citation type="submission" date="2023-04" db="EMBL/GenBank/DDBJ databases">
        <title>A chromosome-level genome assembly of the parasitoid wasp Eretmocerus hayati.</title>
        <authorList>
            <person name="Zhong Y."/>
            <person name="Liu S."/>
            <person name="Liu Y."/>
        </authorList>
    </citation>
    <scope>NUCLEOTIDE SEQUENCE</scope>
    <source>
        <strain evidence="1">ZJU_SS_LIU_2023</strain>
    </source>
</reference>
<gene>
    <name evidence="1" type="ORF">QAD02_017017</name>
</gene>
<organism evidence="1 2">
    <name type="scientific">Eretmocerus hayati</name>
    <dbReference type="NCBI Taxonomy" id="131215"/>
    <lineage>
        <taxon>Eukaryota</taxon>
        <taxon>Metazoa</taxon>
        <taxon>Ecdysozoa</taxon>
        <taxon>Arthropoda</taxon>
        <taxon>Hexapoda</taxon>
        <taxon>Insecta</taxon>
        <taxon>Pterygota</taxon>
        <taxon>Neoptera</taxon>
        <taxon>Endopterygota</taxon>
        <taxon>Hymenoptera</taxon>
        <taxon>Apocrita</taxon>
        <taxon>Proctotrupomorpha</taxon>
        <taxon>Chalcidoidea</taxon>
        <taxon>Aphelinidae</taxon>
        <taxon>Aphelininae</taxon>
        <taxon>Eretmocerus</taxon>
    </lineage>
</organism>
<keyword evidence="2" id="KW-1185">Reference proteome</keyword>
<dbReference type="Proteomes" id="UP001239111">
    <property type="component" value="Chromosome 2"/>
</dbReference>
<accession>A0ACC2PCS8</accession>